<feature type="transmembrane region" description="Helical" evidence="2">
    <location>
        <begin position="33"/>
        <end position="50"/>
    </location>
</feature>
<name>A0A9P8Y5Y0_9PEZI</name>
<keyword evidence="4" id="KW-1185">Reference proteome</keyword>
<reference evidence="3" key="1">
    <citation type="journal article" date="2021" name="Nat. Commun.">
        <title>Genetic determinants of endophytism in the Arabidopsis root mycobiome.</title>
        <authorList>
            <person name="Mesny F."/>
            <person name="Miyauchi S."/>
            <person name="Thiergart T."/>
            <person name="Pickel B."/>
            <person name="Atanasova L."/>
            <person name="Karlsson M."/>
            <person name="Huettel B."/>
            <person name="Barry K.W."/>
            <person name="Haridas S."/>
            <person name="Chen C."/>
            <person name="Bauer D."/>
            <person name="Andreopoulos W."/>
            <person name="Pangilinan J."/>
            <person name="LaButti K."/>
            <person name="Riley R."/>
            <person name="Lipzen A."/>
            <person name="Clum A."/>
            <person name="Drula E."/>
            <person name="Henrissat B."/>
            <person name="Kohler A."/>
            <person name="Grigoriev I.V."/>
            <person name="Martin F.M."/>
            <person name="Hacquard S."/>
        </authorList>
    </citation>
    <scope>NUCLEOTIDE SEQUENCE</scope>
    <source>
        <strain evidence="3">MPI-CAGE-CH-0230</strain>
    </source>
</reference>
<keyword evidence="2" id="KW-1133">Transmembrane helix</keyword>
<dbReference type="AlphaFoldDB" id="A0A9P8Y5Y0"/>
<sequence>MPEDVNPQHILTSVKNCMELLLRLYFLHHGFEFFEMILIHLILHTGFIYLKEHLATAKTANSSSPHGSTSNSIPSDLEQDSEWEDYDASRSLVAVQLRSAWPGGDFDLDDDVERFRLSNRLRDTVETAPPTGPGVAGAPSETDAN</sequence>
<proteinExistence type="predicted"/>
<evidence type="ECO:0000256" key="1">
    <source>
        <dbReference type="SAM" id="MobiDB-lite"/>
    </source>
</evidence>
<evidence type="ECO:0000313" key="4">
    <source>
        <dbReference type="Proteomes" id="UP000756346"/>
    </source>
</evidence>
<accession>A0A9P8Y5Y0</accession>
<dbReference type="EMBL" id="JAGTJQ010000006">
    <property type="protein sequence ID" value="KAH7029655.1"/>
    <property type="molecule type" value="Genomic_DNA"/>
</dbReference>
<protein>
    <submittedName>
        <fullName evidence="3">Uncharacterized protein</fullName>
    </submittedName>
</protein>
<gene>
    <name evidence="3" type="ORF">B0I36DRAFT_364167</name>
</gene>
<organism evidence="3 4">
    <name type="scientific">Microdochium trichocladiopsis</name>
    <dbReference type="NCBI Taxonomy" id="1682393"/>
    <lineage>
        <taxon>Eukaryota</taxon>
        <taxon>Fungi</taxon>
        <taxon>Dikarya</taxon>
        <taxon>Ascomycota</taxon>
        <taxon>Pezizomycotina</taxon>
        <taxon>Sordariomycetes</taxon>
        <taxon>Xylariomycetidae</taxon>
        <taxon>Xylariales</taxon>
        <taxon>Microdochiaceae</taxon>
        <taxon>Microdochium</taxon>
    </lineage>
</organism>
<feature type="region of interest" description="Disordered" evidence="1">
    <location>
        <begin position="119"/>
        <end position="145"/>
    </location>
</feature>
<keyword evidence="2" id="KW-0812">Transmembrane</keyword>
<comment type="caution">
    <text evidence="3">The sequence shown here is derived from an EMBL/GenBank/DDBJ whole genome shotgun (WGS) entry which is preliminary data.</text>
</comment>
<keyword evidence="2" id="KW-0472">Membrane</keyword>
<feature type="region of interest" description="Disordered" evidence="1">
    <location>
        <begin position="59"/>
        <end position="82"/>
    </location>
</feature>
<feature type="compositionally biased region" description="Low complexity" evidence="1">
    <location>
        <begin position="61"/>
        <end position="75"/>
    </location>
</feature>
<dbReference type="GeneID" id="70188464"/>
<dbReference type="Proteomes" id="UP000756346">
    <property type="component" value="Unassembled WGS sequence"/>
</dbReference>
<evidence type="ECO:0000256" key="2">
    <source>
        <dbReference type="SAM" id="Phobius"/>
    </source>
</evidence>
<evidence type="ECO:0000313" key="3">
    <source>
        <dbReference type="EMBL" id="KAH7029655.1"/>
    </source>
</evidence>
<dbReference type="RefSeq" id="XP_046011943.1">
    <property type="nucleotide sequence ID" value="XM_046158918.1"/>
</dbReference>